<evidence type="ECO:0000313" key="3">
    <source>
        <dbReference type="Proteomes" id="UP001165060"/>
    </source>
</evidence>
<protein>
    <submittedName>
        <fullName evidence="2">Uncharacterized protein</fullName>
    </submittedName>
</protein>
<dbReference type="Proteomes" id="UP001165060">
    <property type="component" value="Unassembled WGS sequence"/>
</dbReference>
<organism evidence="2 3">
    <name type="scientific">Tetraparma gracilis</name>
    <dbReference type="NCBI Taxonomy" id="2962635"/>
    <lineage>
        <taxon>Eukaryota</taxon>
        <taxon>Sar</taxon>
        <taxon>Stramenopiles</taxon>
        <taxon>Ochrophyta</taxon>
        <taxon>Bolidophyceae</taxon>
        <taxon>Parmales</taxon>
        <taxon>Triparmaceae</taxon>
        <taxon>Tetraparma</taxon>
    </lineage>
</organism>
<reference evidence="2 3" key="1">
    <citation type="journal article" date="2023" name="Commun. Biol.">
        <title>Genome analysis of Parmales, the sister group of diatoms, reveals the evolutionary specialization of diatoms from phago-mixotrophs to photoautotrophs.</title>
        <authorList>
            <person name="Ban H."/>
            <person name="Sato S."/>
            <person name="Yoshikawa S."/>
            <person name="Yamada K."/>
            <person name="Nakamura Y."/>
            <person name="Ichinomiya M."/>
            <person name="Sato N."/>
            <person name="Blanc-Mathieu R."/>
            <person name="Endo H."/>
            <person name="Kuwata A."/>
            <person name="Ogata H."/>
        </authorList>
    </citation>
    <scope>NUCLEOTIDE SEQUENCE [LARGE SCALE GENOMIC DNA]</scope>
</reference>
<comment type="caution">
    <text evidence="2">The sequence shown here is derived from an EMBL/GenBank/DDBJ whole genome shotgun (WGS) entry which is preliminary data.</text>
</comment>
<dbReference type="EMBL" id="BRYB01003463">
    <property type="protein sequence ID" value="GMI37149.1"/>
    <property type="molecule type" value="Genomic_DNA"/>
</dbReference>
<name>A0ABQ6N154_9STRA</name>
<proteinExistence type="predicted"/>
<evidence type="ECO:0000313" key="2">
    <source>
        <dbReference type="EMBL" id="GMI37149.1"/>
    </source>
</evidence>
<feature type="chain" id="PRO_5046378705" evidence="1">
    <location>
        <begin position="19"/>
        <end position="318"/>
    </location>
</feature>
<sequence>MLLPTLLLLLSSFLCCEGLSPPPLPRRRLLFRAVPLLLPLPSPALPPLPPGAPFRYLPPPKPLFRAPLSQPFAVACMRSSYDALESLRIGGMDQFQKDFFFERQLYWDPYRSSPGLPPVQQGVLADPSYFDFISFAQYATIDARLSAPLAVYTEVVPRPELPNADLSDASSAPGFETVARRRPPSVPDAALPPLFSSRVGASLLAYFAKTFGGTKLAVPPFERDAPLRSLAALCACFSRSGFSAAATADEPSPGSFLLDFPQPATAWSGRALARKGSKCVNDFPLMAAAELVGGVRGVKVERGEQFVRYRFRIEEGGG</sequence>
<keyword evidence="1" id="KW-0732">Signal</keyword>
<gene>
    <name evidence="2" type="ORF">TeGR_g4376</name>
</gene>
<feature type="signal peptide" evidence="1">
    <location>
        <begin position="1"/>
        <end position="18"/>
    </location>
</feature>
<keyword evidence="3" id="KW-1185">Reference proteome</keyword>
<evidence type="ECO:0000256" key="1">
    <source>
        <dbReference type="SAM" id="SignalP"/>
    </source>
</evidence>
<accession>A0ABQ6N154</accession>